<feature type="chain" id="PRO_5019036421" evidence="1">
    <location>
        <begin position="31"/>
        <end position="400"/>
    </location>
</feature>
<evidence type="ECO:0000256" key="1">
    <source>
        <dbReference type="SAM" id="SignalP"/>
    </source>
</evidence>
<dbReference type="OrthoDB" id="9770043at2"/>
<dbReference type="SUPFAM" id="SSF50952">
    <property type="entry name" value="Soluble quinoprotein glucose dehydrogenase"/>
    <property type="match status" value="1"/>
</dbReference>
<dbReference type="InterPro" id="IPR011042">
    <property type="entry name" value="6-blade_b-propeller_TolB-like"/>
</dbReference>
<evidence type="ECO:0000313" key="3">
    <source>
        <dbReference type="EMBL" id="RVQ65449.1"/>
    </source>
</evidence>
<reference evidence="3 4" key="1">
    <citation type="submission" date="2018-12" db="EMBL/GenBank/DDBJ databases">
        <title>Croceicoccus ponticola sp. nov., a lipolytic bacterium isolated from seawater.</title>
        <authorList>
            <person name="Yoon J.-H."/>
        </authorList>
    </citation>
    <scope>NUCLEOTIDE SEQUENCE [LARGE SCALE GENOMIC DNA]</scope>
    <source>
        <strain evidence="3 4">GM-16</strain>
    </source>
</reference>
<dbReference type="PANTHER" id="PTHR19328:SF75">
    <property type="entry name" value="ALDOSE SUGAR DEHYDROGENASE YLII"/>
    <property type="match status" value="1"/>
</dbReference>
<dbReference type="PROSITE" id="PS51257">
    <property type="entry name" value="PROKAR_LIPOPROTEIN"/>
    <property type="match status" value="1"/>
</dbReference>
<dbReference type="Gene3D" id="2.120.10.30">
    <property type="entry name" value="TolB, C-terminal domain"/>
    <property type="match status" value="1"/>
</dbReference>
<name>A0A437GVC3_9SPHN</name>
<organism evidence="3 4">
    <name type="scientific">Croceicoccus ponticola</name>
    <dbReference type="NCBI Taxonomy" id="2217664"/>
    <lineage>
        <taxon>Bacteria</taxon>
        <taxon>Pseudomonadati</taxon>
        <taxon>Pseudomonadota</taxon>
        <taxon>Alphaproteobacteria</taxon>
        <taxon>Sphingomonadales</taxon>
        <taxon>Erythrobacteraceae</taxon>
        <taxon>Croceicoccus</taxon>
    </lineage>
</organism>
<dbReference type="InterPro" id="IPR011041">
    <property type="entry name" value="Quinoprot_gluc/sorb_DH_b-prop"/>
</dbReference>
<dbReference type="EMBL" id="RXOL01000007">
    <property type="protein sequence ID" value="RVQ65449.1"/>
    <property type="molecule type" value="Genomic_DNA"/>
</dbReference>
<accession>A0A437GVC3</accession>
<dbReference type="PANTHER" id="PTHR19328">
    <property type="entry name" value="HEDGEHOG-INTERACTING PROTEIN"/>
    <property type="match status" value="1"/>
</dbReference>
<dbReference type="Pfam" id="PF07995">
    <property type="entry name" value="GSDH"/>
    <property type="match status" value="1"/>
</dbReference>
<sequence length="400" mass="42180">METDRNMFMRPAFLPALLLLASCGMGNSTAQGGQPVENALPMGDVAADSVFAIKAFGTFEEPWAMAFVPGTDVLVVTQKAGSIRGIDTATGRTFAITGAPKVDYGGQGGLGDIAFLPSESAASLTPRTIYLSWAEAGNGDVRGAAVGRGNLICDDAGDCAILDLKVIWRQNPKVSGRGHYSHRLAIAPDGQHLFVSSGDRQKLDPAQDTSNTLGTIVRLNLDGTPAPGNPLADKPDADAAIWSWGHRNVLGLTFDAKGQLWELEHGPAGGDELNLVVAGKNYGWPVVSNGQHYDGRDIPDHATRPEFAVPVISWDPVIGPGDLLFPSDRMFPELAGKAVAAGLVAEALVVIDVSEAKARELARYGIGNRVRAIAEGRDGALWVAEDGPDATLWRLTAKPS</sequence>
<keyword evidence="4" id="KW-1185">Reference proteome</keyword>
<dbReference type="InterPro" id="IPR012938">
    <property type="entry name" value="Glc/Sorbosone_DH"/>
</dbReference>
<evidence type="ECO:0000259" key="2">
    <source>
        <dbReference type="Pfam" id="PF07995"/>
    </source>
</evidence>
<dbReference type="AlphaFoldDB" id="A0A437GVC3"/>
<gene>
    <name evidence="3" type="ORF">EKN06_13000</name>
</gene>
<keyword evidence="1" id="KW-0732">Signal</keyword>
<evidence type="ECO:0000313" key="4">
    <source>
        <dbReference type="Proteomes" id="UP000283003"/>
    </source>
</evidence>
<feature type="signal peptide" evidence="1">
    <location>
        <begin position="1"/>
        <end position="30"/>
    </location>
</feature>
<protein>
    <submittedName>
        <fullName evidence="3">PQQ-dependent sugar dehydrogenase</fullName>
    </submittedName>
</protein>
<proteinExistence type="predicted"/>
<dbReference type="Proteomes" id="UP000283003">
    <property type="component" value="Unassembled WGS sequence"/>
</dbReference>
<comment type="caution">
    <text evidence="3">The sequence shown here is derived from an EMBL/GenBank/DDBJ whole genome shotgun (WGS) entry which is preliminary data.</text>
</comment>
<feature type="domain" description="Glucose/Sorbosone dehydrogenase" evidence="2">
    <location>
        <begin position="59"/>
        <end position="394"/>
    </location>
</feature>